<evidence type="ECO:0000256" key="3">
    <source>
        <dbReference type="ARBA" id="ARBA00022801"/>
    </source>
</evidence>
<dbReference type="GO" id="GO:0006508">
    <property type="term" value="P:proteolysis"/>
    <property type="evidence" value="ECO:0007669"/>
    <property type="project" value="UniProtKB-KW"/>
</dbReference>
<feature type="domain" description="Ubiquitin-like protease family profile" evidence="6">
    <location>
        <begin position="440"/>
        <end position="607"/>
    </location>
</feature>
<keyword evidence="4" id="KW-0788">Thiol protease</keyword>
<sequence>MDGELTGSRDSSRKRPFVEAFIDGYRADPTVAVTEVGPDLGDSDPLSTLWLNLHHKLSGFEGQESFSLAKKAHSVWNFVADKFSALWDPQTNKRIRLGDSFEEGPDSAIPSFAPIPAYARQANFFSPARSNPIMRTSSHSSTDNGNGSSSQSDADNGVQRPSANGQQLDPNSSLKSPIDTPTRASVNTHTNRPFTPLLWSLGLSQANDHQSEHQNSPLASKISTKDQGSHLFVPETTPGFKGPSSNIVRNKTYGTSFSLRRNSSASSAQSSNTILSEDSLAKRLKDATLGSYEPNPTVVPNKLPLDNNATAEENIVTATNPFIIRSKQLQQGNSSASYLKLLQDRRQRMGKGHKIWQKSQEWSHQDLPDSTLSLEERREWYKNLIERHNRVKKAVEELKVDEGRVKDRPFKALPPSDVNKVHEYWSMRHGDKVLVSDFKIDVTVKDLKTLRDQQWLNDNVIDFYLALVSARSQGKSFAFSTHFYSTLEGPRGYDGVARWAKRKKVDVTKLDYVFVPINRQNTHWCLAVVNNVDKRFEFYDSMGGNGRPALELLREYMILEADRLEPDAHSAHEKIYNSYDIWDEVRCPQQENGYDCGVFTCKTVEVLARNCLVNFSQKDMPAIRRKMAFEIVSKKLMS</sequence>
<feature type="compositionally biased region" description="Polar residues" evidence="5">
    <location>
        <begin position="182"/>
        <end position="191"/>
    </location>
</feature>
<evidence type="ECO:0000256" key="4">
    <source>
        <dbReference type="ARBA" id="ARBA00022807"/>
    </source>
</evidence>
<dbReference type="PROSITE" id="PS50600">
    <property type="entry name" value="ULP_PROTEASE"/>
    <property type="match status" value="1"/>
</dbReference>
<proteinExistence type="inferred from homology"/>
<feature type="region of interest" description="Disordered" evidence="5">
    <location>
        <begin position="206"/>
        <end position="248"/>
    </location>
</feature>
<gene>
    <name evidence="7" type="ORF">GNLVRS02_ARAD1D46002g</name>
</gene>
<dbReference type="GO" id="GO:0016926">
    <property type="term" value="P:protein desumoylation"/>
    <property type="evidence" value="ECO:0007669"/>
    <property type="project" value="TreeGrafter"/>
</dbReference>
<keyword evidence="2" id="KW-0645">Protease</keyword>
<name>A0A060TIE9_BLAAD</name>
<feature type="region of interest" description="Disordered" evidence="5">
    <location>
        <begin position="129"/>
        <end position="191"/>
    </location>
</feature>
<reference evidence="7" key="2">
    <citation type="submission" date="2014-06" db="EMBL/GenBank/DDBJ databases">
        <title>The complete genome of Blastobotrys (Arxula) adeninivorans LS3 - a yeast of biotechnological interest.</title>
        <authorList>
            <person name="Kunze G."/>
            <person name="Gaillardin C."/>
            <person name="Czernicka M."/>
            <person name="Durrens P."/>
            <person name="Martin T."/>
            <person name="Boer E."/>
            <person name="Gabaldon T."/>
            <person name="Cruz J."/>
            <person name="Talla E."/>
            <person name="Marck C."/>
            <person name="Goffeau A."/>
            <person name="Barbe V."/>
            <person name="Baret P."/>
            <person name="Baronian K."/>
            <person name="Beier S."/>
            <person name="Bleykasten C."/>
            <person name="Bode R."/>
            <person name="Casaregola S."/>
            <person name="Despons L."/>
            <person name="Fairhead C."/>
            <person name="Giersberg M."/>
            <person name="Gierski P."/>
            <person name="Hahnel U."/>
            <person name="Hartmann A."/>
            <person name="Jankowska D."/>
            <person name="Jubin C."/>
            <person name="Jung P."/>
            <person name="Lafontaine I."/>
            <person name="Leh-Louis V."/>
            <person name="Lemaire M."/>
            <person name="Marcet-Houben M."/>
            <person name="Mascher M."/>
            <person name="Morel G."/>
            <person name="Richard G.-F."/>
            <person name="Riechen J."/>
            <person name="Sacerdot C."/>
            <person name="Sarkar A."/>
            <person name="Savel G."/>
            <person name="Schacherer J."/>
            <person name="Sherman D."/>
            <person name="Straub M.-L."/>
            <person name="Stein N."/>
            <person name="Thierry A."/>
            <person name="Trautwein-Schult A."/>
            <person name="Westhof E."/>
            <person name="Worch S."/>
            <person name="Dujon B."/>
            <person name="Souciet J.-L."/>
            <person name="Wincker P."/>
            <person name="Scholz U."/>
            <person name="Neuveglise N."/>
        </authorList>
    </citation>
    <scope>NUCLEOTIDE SEQUENCE</scope>
    <source>
        <strain evidence="7">LS3</strain>
    </source>
</reference>
<dbReference type="AlphaFoldDB" id="A0A060TIE9"/>
<dbReference type="InterPro" id="IPR038765">
    <property type="entry name" value="Papain-like_cys_pep_sf"/>
</dbReference>
<evidence type="ECO:0000313" key="7">
    <source>
        <dbReference type="EMBL" id="CDP38936.1"/>
    </source>
</evidence>
<feature type="compositionally biased region" description="Polar residues" evidence="5">
    <location>
        <begin position="206"/>
        <end position="222"/>
    </location>
</feature>
<accession>A0A060TIE9</accession>
<dbReference type="Pfam" id="PF02902">
    <property type="entry name" value="Peptidase_C48"/>
    <property type="match status" value="1"/>
</dbReference>
<reference evidence="7" key="1">
    <citation type="submission" date="2014-02" db="EMBL/GenBank/DDBJ databases">
        <authorList>
            <person name="Genoscope - CEA"/>
        </authorList>
    </citation>
    <scope>NUCLEOTIDE SEQUENCE</scope>
    <source>
        <strain evidence="7">LS3</strain>
    </source>
</reference>
<dbReference type="InterPro" id="IPR003653">
    <property type="entry name" value="Peptidase_C48_C"/>
</dbReference>
<dbReference type="SUPFAM" id="SSF54001">
    <property type="entry name" value="Cysteine proteinases"/>
    <property type="match status" value="1"/>
</dbReference>
<evidence type="ECO:0000256" key="5">
    <source>
        <dbReference type="SAM" id="MobiDB-lite"/>
    </source>
</evidence>
<evidence type="ECO:0000256" key="2">
    <source>
        <dbReference type="ARBA" id="ARBA00022670"/>
    </source>
</evidence>
<keyword evidence="3" id="KW-0378">Hydrolase</keyword>
<evidence type="ECO:0000256" key="1">
    <source>
        <dbReference type="ARBA" id="ARBA00005234"/>
    </source>
</evidence>
<dbReference type="Gene3D" id="3.40.395.10">
    <property type="entry name" value="Adenoviral Proteinase, Chain A"/>
    <property type="match status" value="1"/>
</dbReference>
<dbReference type="PANTHER" id="PTHR12606">
    <property type="entry name" value="SENTRIN/SUMO-SPECIFIC PROTEASE"/>
    <property type="match status" value="1"/>
</dbReference>
<dbReference type="PANTHER" id="PTHR12606:SF141">
    <property type="entry name" value="GH15225P-RELATED"/>
    <property type="match status" value="1"/>
</dbReference>
<dbReference type="GO" id="GO:0005634">
    <property type="term" value="C:nucleus"/>
    <property type="evidence" value="ECO:0007669"/>
    <property type="project" value="TreeGrafter"/>
</dbReference>
<comment type="similarity">
    <text evidence="1">Belongs to the peptidase C48 family.</text>
</comment>
<feature type="compositionally biased region" description="Polar residues" evidence="5">
    <location>
        <begin position="133"/>
        <end position="175"/>
    </location>
</feature>
<dbReference type="GO" id="GO:0016929">
    <property type="term" value="F:deSUMOylase activity"/>
    <property type="evidence" value="ECO:0007669"/>
    <property type="project" value="TreeGrafter"/>
</dbReference>
<protein>
    <submittedName>
        <fullName evidence="7">ARAD1D46002p</fullName>
    </submittedName>
</protein>
<evidence type="ECO:0000259" key="6">
    <source>
        <dbReference type="PROSITE" id="PS50600"/>
    </source>
</evidence>
<organism evidence="7">
    <name type="scientific">Blastobotrys adeninivorans</name>
    <name type="common">Yeast</name>
    <name type="synonym">Arxula adeninivorans</name>
    <dbReference type="NCBI Taxonomy" id="409370"/>
    <lineage>
        <taxon>Eukaryota</taxon>
        <taxon>Fungi</taxon>
        <taxon>Dikarya</taxon>
        <taxon>Ascomycota</taxon>
        <taxon>Saccharomycotina</taxon>
        <taxon>Dipodascomycetes</taxon>
        <taxon>Dipodascales</taxon>
        <taxon>Trichomonascaceae</taxon>
        <taxon>Blastobotrys</taxon>
    </lineage>
</organism>
<dbReference type="EMBL" id="HG937694">
    <property type="protein sequence ID" value="CDP38936.1"/>
    <property type="molecule type" value="Genomic_DNA"/>
</dbReference>